<evidence type="ECO:0000313" key="8">
    <source>
        <dbReference type="EMBL" id="EJT97647.1"/>
    </source>
</evidence>
<reference evidence="8 9" key="1">
    <citation type="journal article" date="2012" name="Science">
        <title>The Paleozoic origin of enzymatic lignin decomposition reconstructed from 31 fungal genomes.</title>
        <authorList>
            <person name="Floudas D."/>
            <person name="Binder M."/>
            <person name="Riley R."/>
            <person name="Barry K."/>
            <person name="Blanchette R.A."/>
            <person name="Henrissat B."/>
            <person name="Martinez A.T."/>
            <person name="Otillar R."/>
            <person name="Spatafora J.W."/>
            <person name="Yadav J.S."/>
            <person name="Aerts A."/>
            <person name="Benoit I."/>
            <person name="Boyd A."/>
            <person name="Carlson A."/>
            <person name="Copeland A."/>
            <person name="Coutinho P.M."/>
            <person name="de Vries R.P."/>
            <person name="Ferreira P."/>
            <person name="Findley K."/>
            <person name="Foster B."/>
            <person name="Gaskell J."/>
            <person name="Glotzer D."/>
            <person name="Gorecki P."/>
            <person name="Heitman J."/>
            <person name="Hesse C."/>
            <person name="Hori C."/>
            <person name="Igarashi K."/>
            <person name="Jurgens J.A."/>
            <person name="Kallen N."/>
            <person name="Kersten P."/>
            <person name="Kohler A."/>
            <person name="Kuees U."/>
            <person name="Kumar T.K.A."/>
            <person name="Kuo A."/>
            <person name="LaButti K."/>
            <person name="Larrondo L.F."/>
            <person name="Lindquist E."/>
            <person name="Ling A."/>
            <person name="Lombard V."/>
            <person name="Lucas S."/>
            <person name="Lundell T."/>
            <person name="Martin R."/>
            <person name="McLaughlin D.J."/>
            <person name="Morgenstern I."/>
            <person name="Morin E."/>
            <person name="Murat C."/>
            <person name="Nagy L.G."/>
            <person name="Nolan M."/>
            <person name="Ohm R.A."/>
            <person name="Patyshakuliyeva A."/>
            <person name="Rokas A."/>
            <person name="Ruiz-Duenas F.J."/>
            <person name="Sabat G."/>
            <person name="Salamov A."/>
            <person name="Samejima M."/>
            <person name="Schmutz J."/>
            <person name="Slot J.C."/>
            <person name="St John F."/>
            <person name="Stenlid J."/>
            <person name="Sun H."/>
            <person name="Sun S."/>
            <person name="Syed K."/>
            <person name="Tsang A."/>
            <person name="Wiebenga A."/>
            <person name="Young D."/>
            <person name="Pisabarro A."/>
            <person name="Eastwood D.C."/>
            <person name="Martin F."/>
            <person name="Cullen D."/>
            <person name="Grigoriev I.V."/>
            <person name="Hibbett D.S."/>
        </authorList>
    </citation>
    <scope>NUCLEOTIDE SEQUENCE [LARGE SCALE GENOMIC DNA]</scope>
    <source>
        <strain evidence="8 9">DJM-731 SS1</strain>
    </source>
</reference>
<evidence type="ECO:0000256" key="4">
    <source>
        <dbReference type="ARBA" id="ARBA00022786"/>
    </source>
</evidence>
<evidence type="ECO:0000313" key="9">
    <source>
        <dbReference type="Proteomes" id="UP000030653"/>
    </source>
</evidence>
<dbReference type="GeneID" id="63685826"/>
<name>M5G1M7_DACPD</name>
<evidence type="ECO:0000256" key="6">
    <source>
        <dbReference type="ARBA" id="ARBA00023006"/>
    </source>
</evidence>
<evidence type="ECO:0000256" key="5">
    <source>
        <dbReference type="ARBA" id="ARBA00022927"/>
    </source>
</evidence>
<sequence length="151" mass="16752">MPEMPDDPAAATEFPSERMTVDENIVFSSTFQVPAFYFSASDESGSPLSLPALIRSQLFHLPLPLSTLNIEQHTIDLPGPESDASPIPLLTQGEHPTTGRMCWFLHPCETSGAVKELLDHGAPPGERWELHWLKTWFVVLGRVVYLRGISV</sequence>
<protein>
    <recommendedName>
        <fullName evidence="2">Ubiquitin-like-conjugating enzyme ATG10</fullName>
    </recommendedName>
    <alternativeName>
        <fullName evidence="7">Autophagy-related protein 10</fullName>
    </alternativeName>
</protein>
<evidence type="ECO:0000256" key="2">
    <source>
        <dbReference type="ARBA" id="ARBA00021099"/>
    </source>
</evidence>
<dbReference type="OMA" id="QGEHPTT"/>
<dbReference type="EMBL" id="JH795876">
    <property type="protein sequence ID" value="EJT97647.1"/>
    <property type="molecule type" value="Genomic_DNA"/>
</dbReference>
<dbReference type="Proteomes" id="UP000030653">
    <property type="component" value="Unassembled WGS sequence"/>
</dbReference>
<evidence type="ECO:0000256" key="3">
    <source>
        <dbReference type="ARBA" id="ARBA00022679"/>
    </source>
</evidence>
<dbReference type="GO" id="GO:0000422">
    <property type="term" value="P:autophagy of mitochondrion"/>
    <property type="evidence" value="ECO:0007669"/>
    <property type="project" value="TreeGrafter"/>
</dbReference>
<dbReference type="Gene3D" id="3.30.1460.50">
    <property type="match status" value="1"/>
</dbReference>
<organism evidence="8 9">
    <name type="scientific">Dacryopinax primogenitus (strain DJM 731)</name>
    <name type="common">Brown rot fungus</name>
    <dbReference type="NCBI Taxonomy" id="1858805"/>
    <lineage>
        <taxon>Eukaryota</taxon>
        <taxon>Fungi</taxon>
        <taxon>Dikarya</taxon>
        <taxon>Basidiomycota</taxon>
        <taxon>Agaricomycotina</taxon>
        <taxon>Dacrymycetes</taxon>
        <taxon>Dacrymycetales</taxon>
        <taxon>Dacrymycetaceae</taxon>
        <taxon>Dacryopinax</taxon>
    </lineage>
</organism>
<dbReference type="RefSeq" id="XP_040624545.1">
    <property type="nucleotide sequence ID" value="XM_040770764.1"/>
</dbReference>
<dbReference type="AlphaFoldDB" id="M5G1M7"/>
<dbReference type="Pfam" id="PF03987">
    <property type="entry name" value="Autophagy_act_C"/>
    <property type="match status" value="1"/>
</dbReference>
<dbReference type="OrthoDB" id="4089664at2759"/>
<dbReference type="InterPro" id="IPR007135">
    <property type="entry name" value="Atg3/Atg10"/>
</dbReference>
<keyword evidence="6" id="KW-0072">Autophagy</keyword>
<dbReference type="STRING" id="1858805.M5G1M7"/>
<evidence type="ECO:0000256" key="1">
    <source>
        <dbReference type="ARBA" id="ARBA00005696"/>
    </source>
</evidence>
<evidence type="ECO:0000256" key="7">
    <source>
        <dbReference type="ARBA" id="ARBA00029833"/>
    </source>
</evidence>
<dbReference type="PANTHER" id="PTHR14957:SF1">
    <property type="entry name" value="UBIQUITIN-LIKE-CONJUGATING ENZYME ATG10"/>
    <property type="match status" value="1"/>
</dbReference>
<comment type="similarity">
    <text evidence="1">Belongs to the ATG10 family.</text>
</comment>
<proteinExistence type="inferred from homology"/>
<dbReference type="PANTHER" id="PTHR14957">
    <property type="entry name" value="UBIQUITIN-LIKE-CONJUGATING ENZYME ATG10"/>
    <property type="match status" value="1"/>
</dbReference>
<gene>
    <name evidence="8" type="ORF">DACRYDRAFT_119309</name>
</gene>
<accession>M5G1M7</accession>
<dbReference type="GO" id="GO:0000045">
    <property type="term" value="P:autophagosome assembly"/>
    <property type="evidence" value="ECO:0007669"/>
    <property type="project" value="TreeGrafter"/>
</dbReference>
<keyword evidence="5" id="KW-0653">Protein transport</keyword>
<keyword evidence="3" id="KW-0808">Transferase</keyword>
<keyword evidence="9" id="KW-1185">Reference proteome</keyword>
<dbReference type="GO" id="GO:0015031">
    <property type="term" value="P:protein transport"/>
    <property type="evidence" value="ECO:0007669"/>
    <property type="project" value="UniProtKB-KW"/>
</dbReference>
<dbReference type="GO" id="GO:0061651">
    <property type="term" value="F:Atg12 conjugating enzyme activity"/>
    <property type="evidence" value="ECO:0007669"/>
    <property type="project" value="TreeGrafter"/>
</dbReference>
<keyword evidence="5" id="KW-0813">Transport</keyword>
<dbReference type="GO" id="GO:0032446">
    <property type="term" value="P:protein modification by small protein conjugation"/>
    <property type="evidence" value="ECO:0007669"/>
    <property type="project" value="TreeGrafter"/>
</dbReference>
<keyword evidence="4" id="KW-0833">Ubl conjugation pathway</keyword>
<dbReference type="HOGENOM" id="CLU_072332_2_1_1"/>
<dbReference type="GO" id="GO:0005829">
    <property type="term" value="C:cytosol"/>
    <property type="evidence" value="ECO:0007669"/>
    <property type="project" value="TreeGrafter"/>
</dbReference>